<comment type="similarity">
    <text evidence="15">Belongs to the glycosyltransferase group 1 family.</text>
</comment>
<keyword evidence="9 15" id="KW-0812">Transmembrane</keyword>
<name>A0A1G4IUR9_9SACH</name>
<evidence type="ECO:0000256" key="3">
    <source>
        <dbReference type="ARBA" id="ARBA00004922"/>
    </source>
</evidence>
<dbReference type="SUPFAM" id="SSF53756">
    <property type="entry name" value="UDP-Glycosyltransferase/glycogen phosphorylase"/>
    <property type="match status" value="1"/>
</dbReference>
<evidence type="ECO:0000256" key="1">
    <source>
        <dbReference type="ARBA" id="ARBA00003142"/>
    </source>
</evidence>
<dbReference type="GO" id="GO:0004378">
    <property type="term" value="F:GDP-Man:Man(1)GlcNAc(2)-PP-Dol alpha-1,3-mannosyltransferase activity"/>
    <property type="evidence" value="ECO:0007669"/>
    <property type="project" value="UniProtKB-UniRule"/>
</dbReference>
<keyword evidence="19" id="KW-1185">Reference proteome</keyword>
<accession>A0A1G4IUR9</accession>
<evidence type="ECO:0000259" key="16">
    <source>
        <dbReference type="Pfam" id="PF00534"/>
    </source>
</evidence>
<dbReference type="Pfam" id="PF00534">
    <property type="entry name" value="Glycos_transf_1"/>
    <property type="match status" value="1"/>
</dbReference>
<gene>
    <name evidence="18" type="ORF">LAME_0B04302G</name>
</gene>
<dbReference type="AlphaFoldDB" id="A0A1G4IUR9"/>
<dbReference type="InterPro" id="IPR001296">
    <property type="entry name" value="Glyco_trans_1"/>
</dbReference>
<keyword evidence="11 15" id="KW-1133">Transmembrane helix</keyword>
<keyword evidence="7 15" id="KW-0328">Glycosyltransferase</keyword>
<proteinExistence type="inferred from homology"/>
<evidence type="ECO:0000256" key="7">
    <source>
        <dbReference type="ARBA" id="ARBA00022676"/>
    </source>
</evidence>
<dbReference type="OrthoDB" id="448893at2759"/>
<evidence type="ECO:0000256" key="10">
    <source>
        <dbReference type="ARBA" id="ARBA00022824"/>
    </source>
</evidence>
<keyword evidence="10 15" id="KW-0256">Endoplasmic reticulum</keyword>
<evidence type="ECO:0000256" key="4">
    <source>
        <dbReference type="ARBA" id="ARBA00011969"/>
    </source>
</evidence>
<protein>
    <recommendedName>
        <fullName evidence="6 15">Alpha-1,3/1,6-mannosyltransferase ALG2</fullName>
        <ecNumber evidence="5 15">2.4.1.132</ecNumber>
        <ecNumber evidence="4 15">2.4.1.257</ecNumber>
    </recommendedName>
    <alternativeName>
        <fullName evidence="15">GDP-Man:Man(1)GlcNAc(2)-PP-Dol alpha-1,3-mannosyltransferase</fullName>
    </alternativeName>
</protein>
<evidence type="ECO:0000256" key="12">
    <source>
        <dbReference type="ARBA" id="ARBA00023136"/>
    </source>
</evidence>
<dbReference type="Gene3D" id="3.40.50.2000">
    <property type="entry name" value="Glycogen Phosphorylase B"/>
    <property type="match status" value="2"/>
</dbReference>
<evidence type="ECO:0000256" key="13">
    <source>
        <dbReference type="ARBA" id="ARBA00045103"/>
    </source>
</evidence>
<feature type="domain" description="Glycosyl transferase family 1" evidence="16">
    <location>
        <begin position="219"/>
        <end position="402"/>
    </location>
</feature>
<dbReference type="EC" id="2.4.1.257" evidence="4 15"/>
<feature type="transmembrane region" description="Helical" evidence="15">
    <location>
        <begin position="454"/>
        <end position="473"/>
    </location>
</feature>
<dbReference type="GO" id="GO:0102704">
    <property type="term" value="F:GDP-Man:Man(2)GlcNAc(2)-PP-Dol alpha-1,6-mannosyltransferase activity"/>
    <property type="evidence" value="ECO:0007669"/>
    <property type="project" value="UniProtKB-UniRule"/>
</dbReference>
<comment type="catalytic activity">
    <reaction evidence="13 15">
        <text>a beta-D-Man-(1-&gt;4)-beta-D-GlcNAc-(1-&gt;4)-alpha-D-GlcNAc-diphospho-di-trans,poly-cis-dolichol + GDP-alpha-D-mannose = an alpha-D-Man-(1-&gt;3)-beta-D-Man-(1-&gt;4)-beta-D-GlcNAc-(1-&gt;4)-alpha-D-GlcNAc-diphospho-di-trans,poly-cis-dolichol + GDP + H(+)</text>
        <dbReference type="Rhea" id="RHEA:29515"/>
        <dbReference type="Rhea" id="RHEA-COMP:19511"/>
        <dbReference type="Rhea" id="RHEA-COMP:19513"/>
        <dbReference type="ChEBI" id="CHEBI:15378"/>
        <dbReference type="ChEBI" id="CHEBI:57527"/>
        <dbReference type="ChEBI" id="CHEBI:58189"/>
        <dbReference type="ChEBI" id="CHEBI:58472"/>
        <dbReference type="ChEBI" id="CHEBI:132510"/>
        <dbReference type="EC" id="2.4.1.132"/>
    </reaction>
    <physiologicalReaction direction="left-to-right" evidence="13 15">
        <dbReference type="Rhea" id="RHEA:29516"/>
    </physiologicalReaction>
</comment>
<dbReference type="GO" id="GO:0005789">
    <property type="term" value="C:endoplasmic reticulum membrane"/>
    <property type="evidence" value="ECO:0007669"/>
    <property type="project" value="UniProtKB-SubCell"/>
</dbReference>
<comment type="pathway">
    <text evidence="3 15">Protein modification; protein glycosylation.</text>
</comment>
<evidence type="ECO:0000256" key="9">
    <source>
        <dbReference type="ARBA" id="ARBA00022692"/>
    </source>
</evidence>
<dbReference type="UniPathway" id="UPA00378"/>
<dbReference type="CDD" id="cd03805">
    <property type="entry name" value="GT4_ALG2-like"/>
    <property type="match status" value="1"/>
</dbReference>
<evidence type="ECO:0000256" key="15">
    <source>
        <dbReference type="RuleBase" id="RU367136"/>
    </source>
</evidence>
<evidence type="ECO:0000313" key="19">
    <source>
        <dbReference type="Proteomes" id="UP000191144"/>
    </source>
</evidence>
<evidence type="ECO:0000313" key="18">
    <source>
        <dbReference type="EMBL" id="SCU80717.1"/>
    </source>
</evidence>
<evidence type="ECO:0000256" key="6">
    <source>
        <dbReference type="ARBA" id="ARBA00019218"/>
    </source>
</evidence>
<comment type="subcellular location">
    <subcellularLocation>
        <location evidence="2 15">Endoplasmic reticulum membrane</location>
    </subcellularLocation>
</comment>
<sequence length="512" mass="57449">MSGMAQSDHREIRKLRIAFVHPDLGIGGAERLVVDAALGLQEKGHDVVIYTSHCDKSHCFEEVKSGLLNVEVMGDFLPTNLGGKLFILFANLRQIYLTGKLAATAKVWSHDLYIVDQLSTCVPVLSLLSQSSRVLFYCHFPDQLLARRTSLLKKVYRVPFDLLEQLTMNAADCIVVNSEFTKSVFAKTFKLASRKPNVVHPCVGLENGEALATDLTRYKSILSDKTRFYLSVNRYERKKNIELAIESFALASESKNTETKLVIAGGYDERVVENKEYLLELRALTKKLQLESVTIHYPQWEERSDSSMKATSRAKIIFLTSISTSLKDLLLQKAEMLLYTPSYEHFGIVPLEAMKLGKPVLAVNNGGPLETVVTLSPKSNEAQSTGWLRQCDPSEWAAAIEESVPYLKERPTIFEKNGPQRVRKLFSREAMTAEFEKNISELSWDDKNRSYENLIFLFLLCLSLIAPLAYFLGVSSKPFLIAVACLLFISKEPKSIACVAAAVLVTIIAFRE</sequence>
<dbReference type="InterPro" id="IPR028098">
    <property type="entry name" value="Glyco_trans_4-like_N"/>
</dbReference>
<feature type="domain" description="Glycosyltransferase subfamily 4-like N-terminal" evidence="17">
    <location>
        <begin position="26"/>
        <end position="205"/>
    </location>
</feature>
<evidence type="ECO:0000256" key="14">
    <source>
        <dbReference type="ARBA" id="ARBA00045104"/>
    </source>
</evidence>
<dbReference type="PANTHER" id="PTHR45918">
    <property type="entry name" value="ALPHA-1,3/1,6-MANNOSYLTRANSFERASE ALG2"/>
    <property type="match status" value="1"/>
</dbReference>
<reference evidence="19" key="1">
    <citation type="submission" date="2016-03" db="EMBL/GenBank/DDBJ databases">
        <authorList>
            <person name="Devillers Hugo."/>
        </authorList>
    </citation>
    <scope>NUCLEOTIDE SEQUENCE [LARGE SCALE GENOMIC DNA]</scope>
</reference>
<organism evidence="18 19">
    <name type="scientific">Lachancea meyersii CBS 8951</name>
    <dbReference type="NCBI Taxonomy" id="1266667"/>
    <lineage>
        <taxon>Eukaryota</taxon>
        <taxon>Fungi</taxon>
        <taxon>Dikarya</taxon>
        <taxon>Ascomycota</taxon>
        <taxon>Saccharomycotina</taxon>
        <taxon>Saccharomycetes</taxon>
        <taxon>Saccharomycetales</taxon>
        <taxon>Saccharomycetaceae</taxon>
        <taxon>Lachancea</taxon>
    </lineage>
</organism>
<dbReference type="Proteomes" id="UP000191144">
    <property type="component" value="Chromosome B"/>
</dbReference>
<dbReference type="EMBL" id="LT598478">
    <property type="protein sequence ID" value="SCU80717.1"/>
    <property type="molecule type" value="Genomic_DNA"/>
</dbReference>
<keyword evidence="8 15" id="KW-0808">Transferase</keyword>
<evidence type="ECO:0000256" key="5">
    <source>
        <dbReference type="ARBA" id="ARBA00012649"/>
    </source>
</evidence>
<evidence type="ECO:0000256" key="11">
    <source>
        <dbReference type="ARBA" id="ARBA00022989"/>
    </source>
</evidence>
<comment type="function">
    <text evidence="1 15">Mannosylates Man(2)GlcNAc(2)-dolichol diphosphate and Man(1)GlcNAc(2)-dolichol diphosphate to form Man(3)GlcNAc(2)-dolichol diphosphate.</text>
</comment>
<dbReference type="PANTHER" id="PTHR45918:SF1">
    <property type="entry name" value="ALPHA-1,3_1,6-MANNOSYLTRANSFERASE ALG2"/>
    <property type="match status" value="1"/>
</dbReference>
<dbReference type="Pfam" id="PF13439">
    <property type="entry name" value="Glyco_transf_4"/>
    <property type="match status" value="1"/>
</dbReference>
<evidence type="ECO:0000259" key="17">
    <source>
        <dbReference type="Pfam" id="PF13439"/>
    </source>
</evidence>
<comment type="catalytic activity">
    <reaction evidence="14 15">
        <text>an alpha-D-Man-(1-&gt;3)-beta-D-Man-(1-&gt;4)-beta-D-GlcNAc-(1-&gt;4)-alpha-D-GlcNAc-diphospho-di-trans,poly-cis-dolichol + GDP-alpha-D-mannose = an alpha-D-Man-(1-&gt;3)-[alpha-D-Man-(1-&gt;6)]-beta-D-Man-(1-&gt;4)-beta-D-GlcNAc-(1-&gt;4)-alpha-D-GlcNAc-diphospho-di-trans,poly-cis-dolichol + GDP + H(+)</text>
        <dbReference type="Rhea" id="RHEA:29519"/>
        <dbReference type="Rhea" id="RHEA-COMP:19513"/>
        <dbReference type="Rhea" id="RHEA-COMP:19515"/>
        <dbReference type="ChEBI" id="CHEBI:15378"/>
        <dbReference type="ChEBI" id="CHEBI:57527"/>
        <dbReference type="ChEBI" id="CHEBI:58189"/>
        <dbReference type="ChEBI" id="CHEBI:132510"/>
        <dbReference type="ChEBI" id="CHEBI:132511"/>
        <dbReference type="EC" id="2.4.1.257"/>
    </reaction>
    <physiologicalReaction direction="left-to-right" evidence="14 15">
        <dbReference type="Rhea" id="RHEA:29520"/>
    </physiologicalReaction>
</comment>
<evidence type="ECO:0000256" key="8">
    <source>
        <dbReference type="ARBA" id="ARBA00022679"/>
    </source>
</evidence>
<dbReference type="InterPro" id="IPR027054">
    <property type="entry name" value="ALG2"/>
</dbReference>
<evidence type="ECO:0000256" key="2">
    <source>
        <dbReference type="ARBA" id="ARBA00004586"/>
    </source>
</evidence>
<keyword evidence="12 15" id="KW-0472">Membrane</keyword>
<dbReference type="EC" id="2.4.1.132" evidence="5 15"/>